<dbReference type="RefSeq" id="WP_014219036.1">
    <property type="nucleotide sequence ID" value="NZ_LWBO01000034.1"/>
</dbReference>
<reference evidence="2 3" key="1">
    <citation type="submission" date="2016-04" db="EMBL/GenBank/DDBJ databases">
        <authorList>
            <person name="Chen L."/>
            <person name="Zhuang W."/>
            <person name="Wang G."/>
        </authorList>
    </citation>
    <scope>NUCLEOTIDE SEQUENCE [LARGE SCALE GENOMIC DNA]</scope>
    <source>
        <strain evidence="3">GR20</strain>
    </source>
</reference>
<feature type="signal peptide" evidence="1">
    <location>
        <begin position="1"/>
        <end position="18"/>
    </location>
</feature>
<dbReference type="NCBIfam" id="TIGR03519">
    <property type="entry name" value="T9SS_PorP_fam"/>
    <property type="match status" value="1"/>
</dbReference>
<dbReference type="InterPro" id="IPR019861">
    <property type="entry name" value="PorP/SprF_Bacteroidetes"/>
</dbReference>
<organism evidence="2 3">
    <name type="scientific">Niastella koreensis</name>
    <dbReference type="NCBI Taxonomy" id="354356"/>
    <lineage>
        <taxon>Bacteria</taxon>
        <taxon>Pseudomonadati</taxon>
        <taxon>Bacteroidota</taxon>
        <taxon>Chitinophagia</taxon>
        <taxon>Chitinophagales</taxon>
        <taxon>Chitinophagaceae</taxon>
        <taxon>Niastella</taxon>
    </lineage>
</organism>
<dbReference type="EMBL" id="LWBO01000034">
    <property type="protein sequence ID" value="OQP44029.1"/>
    <property type="molecule type" value="Genomic_DNA"/>
</dbReference>
<dbReference type="Pfam" id="PF11751">
    <property type="entry name" value="PorP_SprF"/>
    <property type="match status" value="1"/>
</dbReference>
<name>A0ABX3NRJ0_9BACT</name>
<dbReference type="Proteomes" id="UP000192277">
    <property type="component" value="Unassembled WGS sequence"/>
</dbReference>
<protein>
    <recommendedName>
        <fullName evidence="4">Bacteroidetes-specific membrane protein</fullName>
    </recommendedName>
</protein>
<keyword evidence="1" id="KW-0732">Signal</keyword>
<sequence>MKKLMALCLAVACLQLKAQQKPHYTQYILNQYILNPALTGIENYTDIKLSHRHQWAGIDGAPVTTYFTAHTPLGKKDYRTTPTSFPMPGENPRGERYWEEYTSAEPHHGIGVQIINDQAGPLATFSGYVTYAYHIGISPRTSLAAGFGAGFSRTGLHTDKLQFAVPVDPAVYNGGTLNKFNPDFSAGLYLYSADYFVGLSAQQIIPQKIDFVDNTVKQTGGRLLPHLFATAGYRFLPDEDFNFIPSVLVKYINPLPVQVDVNAKLQYQDFLWVGASYRMKYGFAGMVGINVSNRVQVGYSYDYSTTTLNQYSHGTHELVLGFIIGNKYDDGCPRNVW</sequence>
<proteinExistence type="predicted"/>
<gene>
    <name evidence="2" type="ORF">A4D02_11200</name>
</gene>
<feature type="chain" id="PRO_5046443738" description="Bacteroidetes-specific membrane protein" evidence="1">
    <location>
        <begin position="19"/>
        <end position="337"/>
    </location>
</feature>
<comment type="caution">
    <text evidence="2">The sequence shown here is derived from an EMBL/GenBank/DDBJ whole genome shotgun (WGS) entry which is preliminary data.</text>
</comment>
<evidence type="ECO:0000313" key="3">
    <source>
        <dbReference type="Proteomes" id="UP000192277"/>
    </source>
</evidence>
<evidence type="ECO:0000313" key="2">
    <source>
        <dbReference type="EMBL" id="OQP44029.1"/>
    </source>
</evidence>
<evidence type="ECO:0000256" key="1">
    <source>
        <dbReference type="SAM" id="SignalP"/>
    </source>
</evidence>
<keyword evidence="3" id="KW-1185">Reference proteome</keyword>
<evidence type="ECO:0008006" key="4">
    <source>
        <dbReference type="Google" id="ProtNLM"/>
    </source>
</evidence>
<accession>A0ABX3NRJ0</accession>